<evidence type="ECO:0000256" key="1">
    <source>
        <dbReference type="SAM" id="SignalP"/>
    </source>
</evidence>
<dbReference type="Pfam" id="PF23197">
    <property type="entry name" value="IG_AIR9"/>
    <property type="match status" value="1"/>
</dbReference>
<dbReference type="PROSITE" id="PS51257">
    <property type="entry name" value="PROKAR_LIPOPROTEIN"/>
    <property type="match status" value="1"/>
</dbReference>
<dbReference type="Proteomes" id="UP000250796">
    <property type="component" value="Chromosome MESINF"/>
</dbReference>
<feature type="chain" id="PRO_5030821533" description="AIR9-like A9 domain-containing protein" evidence="1">
    <location>
        <begin position="22"/>
        <end position="260"/>
    </location>
</feature>
<organism evidence="3 4">
    <name type="scientific">Mesotoga infera</name>
    <dbReference type="NCBI Taxonomy" id="1236046"/>
    <lineage>
        <taxon>Bacteria</taxon>
        <taxon>Thermotogati</taxon>
        <taxon>Thermotogota</taxon>
        <taxon>Thermotogae</taxon>
        <taxon>Kosmotogales</taxon>
        <taxon>Kosmotogaceae</taxon>
        <taxon>Mesotoga</taxon>
    </lineage>
</organism>
<evidence type="ECO:0000313" key="3">
    <source>
        <dbReference type="EMBL" id="SSC13326.1"/>
    </source>
</evidence>
<gene>
    <name evidence="3" type="ORF">MESINF_1882</name>
</gene>
<reference evidence="3 4" key="1">
    <citation type="submission" date="2017-01" db="EMBL/GenBank/DDBJ databases">
        <authorList>
            <person name="Erauso G."/>
        </authorList>
    </citation>
    <scope>NUCLEOTIDE SEQUENCE [LARGE SCALE GENOMIC DNA]</scope>
    <source>
        <strain evidence="3">MESINF1</strain>
    </source>
</reference>
<feature type="signal peptide" evidence="1">
    <location>
        <begin position="1"/>
        <end position="21"/>
    </location>
</feature>
<feature type="domain" description="AIR9-like A9" evidence="2">
    <location>
        <begin position="30"/>
        <end position="116"/>
    </location>
</feature>
<keyword evidence="1" id="KW-0732">Signal</keyword>
<dbReference type="InterPro" id="IPR056284">
    <property type="entry name" value="AIR9-like_A9"/>
</dbReference>
<keyword evidence="4" id="KW-1185">Reference proteome</keyword>
<evidence type="ECO:0000259" key="2">
    <source>
        <dbReference type="Pfam" id="PF23197"/>
    </source>
</evidence>
<dbReference type="KEGG" id="minf:MESINF_1882"/>
<dbReference type="Gene3D" id="2.60.40.2700">
    <property type="match status" value="1"/>
</dbReference>
<sequence length="260" mass="28110">MRKLAYITVMLILLIALTACPPINKKPSASDVRITGDTVTGQKVKGEYTFLDPEQEPEGASEYKWYRSDKADGTGLESIPSATKHEYLLTSQDVGKFMYFEVIPVDIKGKAGDPVKSAASTIVVAGPSFEIIDTTLNRNSLGSFVVKANNLGEINAFEVVLEFDTEYLTCPGIVQSLVGGLMIIKQPSESVIHVAVAGLKDLDVQNTELLRVFVNVLDKAGNTEILFSEYVSEGNVKFSTGVIPEISGLDLSDTGIITIQ</sequence>
<dbReference type="EMBL" id="LS974202">
    <property type="protein sequence ID" value="SSC13326.1"/>
    <property type="molecule type" value="Genomic_DNA"/>
</dbReference>
<proteinExistence type="predicted"/>
<evidence type="ECO:0000313" key="4">
    <source>
        <dbReference type="Proteomes" id="UP000250796"/>
    </source>
</evidence>
<dbReference type="AlphaFoldDB" id="A0A7Z7PRB1"/>
<dbReference type="RefSeq" id="WP_169699486.1">
    <property type="nucleotide sequence ID" value="NZ_LS974202.1"/>
</dbReference>
<accession>A0A7Z7PRB1</accession>
<protein>
    <recommendedName>
        <fullName evidence="2">AIR9-like A9 domain-containing protein</fullName>
    </recommendedName>
</protein>
<name>A0A7Z7PRB1_9BACT</name>